<protein>
    <submittedName>
        <fullName evidence="2">Uncharacterized protein</fullName>
    </submittedName>
</protein>
<evidence type="ECO:0000256" key="1">
    <source>
        <dbReference type="SAM" id="MobiDB-lite"/>
    </source>
</evidence>
<proteinExistence type="predicted"/>
<gene>
    <name evidence="2" type="primary">P0699D11.11</name>
</gene>
<reference evidence="2" key="1">
    <citation type="journal article" date="2002" name="Nature">
        <title>The genome sequence and structure of rice chromosome 1.</title>
        <authorList>
            <person name="Sasaki T."/>
            <person name="Matsumoto T."/>
            <person name="Yamamoto K."/>
            <person name="Sakata K."/>
            <person name="Baba T."/>
            <person name="Katayose Y."/>
            <person name="Wu J."/>
            <person name="Niimura Y."/>
            <person name="Cheng Z."/>
            <person name="Nagamura Y."/>
            <person name="Antonio B.A."/>
            <person name="Kanamori H."/>
            <person name="Hosokawa S."/>
            <person name="Masukawa M."/>
            <person name="Arikawa K."/>
            <person name="Chiden Y."/>
            <person name="Hayashi M."/>
            <person name="Okamoto M."/>
            <person name="Ando T."/>
            <person name="Aoki H."/>
            <person name="Arita K."/>
            <person name="Hamada M."/>
            <person name="Harada C."/>
            <person name="Hijishita S."/>
            <person name="Honda M."/>
            <person name="Ichikawa Y."/>
            <person name="Idonuma A."/>
            <person name="Iijima M."/>
            <person name="Ikeda M."/>
            <person name="Ikeno M."/>
            <person name="Itoh S."/>
            <person name="Itoh T."/>
            <person name="Itoh Y."/>
            <person name="Itoh Y."/>
            <person name="Iwabuchi A."/>
            <person name="Kamiya K."/>
            <person name="Karasawa W."/>
            <person name="Katagiri S."/>
            <person name="Kikuta A."/>
            <person name="Kobayashi N."/>
            <person name="Kono I."/>
            <person name="Machita K."/>
            <person name="Maehara T."/>
            <person name="Mizuno H."/>
            <person name="Mizubayashi T."/>
            <person name="Mukai Y."/>
            <person name="Nagasaki H."/>
            <person name="Nakashima M."/>
            <person name="Nakama Y."/>
            <person name="Nakamichi Y."/>
            <person name="Nakamura M."/>
            <person name="Namiki N."/>
            <person name="Negishi M."/>
            <person name="Ohta I."/>
            <person name="Ono N."/>
            <person name="Saji S."/>
            <person name="Sakai K."/>
            <person name="Shibata M."/>
            <person name="Shimokawa T."/>
            <person name="Shomura A."/>
            <person name="Song J."/>
            <person name="Takazaki Y."/>
            <person name="Terasawa K."/>
            <person name="Tsuji K."/>
            <person name="Waki K."/>
            <person name="Yamagata H."/>
            <person name="Yamane H."/>
            <person name="Yoshiki S."/>
            <person name="Yoshihara R."/>
            <person name="Yukawa K."/>
            <person name="Zhong H."/>
            <person name="Iwama H."/>
            <person name="Endo T."/>
            <person name="Ito H."/>
            <person name="Hahn J.H."/>
            <person name="Kim H.I."/>
            <person name="Eun M.Y."/>
            <person name="Yano M."/>
            <person name="Jiang J."/>
            <person name="Gojobori T."/>
        </authorList>
    </citation>
    <scope>NUCLEOTIDE SEQUENCE [LARGE SCALE GENOMIC DNA]</scope>
</reference>
<name>Q5NAS3_ORYSJ</name>
<feature type="region of interest" description="Disordered" evidence="1">
    <location>
        <begin position="1"/>
        <end position="74"/>
    </location>
</feature>
<dbReference type="AlphaFoldDB" id="Q5NAS3"/>
<organism evidence="2">
    <name type="scientific">Oryza sativa subsp. japonica</name>
    <name type="common">Rice</name>
    <dbReference type="NCBI Taxonomy" id="39947"/>
    <lineage>
        <taxon>Eukaryota</taxon>
        <taxon>Viridiplantae</taxon>
        <taxon>Streptophyta</taxon>
        <taxon>Embryophyta</taxon>
        <taxon>Tracheophyta</taxon>
        <taxon>Spermatophyta</taxon>
        <taxon>Magnoliopsida</taxon>
        <taxon>Liliopsida</taxon>
        <taxon>Poales</taxon>
        <taxon>Poaceae</taxon>
        <taxon>BOP clade</taxon>
        <taxon>Oryzoideae</taxon>
        <taxon>Oryzeae</taxon>
        <taxon>Oryzinae</taxon>
        <taxon>Oryza</taxon>
        <taxon>Oryza sativa</taxon>
    </lineage>
</organism>
<dbReference type="Proteomes" id="UP000817658">
    <property type="component" value="Chromosome 1"/>
</dbReference>
<dbReference type="EMBL" id="AP002817">
    <property type="protein sequence ID" value="BAD81435.1"/>
    <property type="molecule type" value="Genomic_DNA"/>
</dbReference>
<sequence>MPAAGGLCLSPASARRLRSPPLPHQRQPPMRDRAPAAAGLRLSPNAHRRREIKRPLPPISTSPPAIQRPCRWRPPLAPDATGELELVSSKCRRSCVEFIPSTVELLPMVGGELELFSSTVKLLPSSPCSPAMSLAPSSRA</sequence>
<evidence type="ECO:0000313" key="2">
    <source>
        <dbReference type="EMBL" id="BAD81435.1"/>
    </source>
</evidence>
<accession>Q5NAS3</accession>